<dbReference type="RefSeq" id="XP_035686389.1">
    <property type="nucleotide sequence ID" value="XM_035830496.1"/>
</dbReference>
<keyword evidence="6" id="KW-0735">Signal-anchor</keyword>
<keyword evidence="12" id="KW-1015">Disulfide bond</keyword>
<sequence length="336" mass="37943">MDLCPLLLHFTNHKTRSQFLIGLLLGCTLYMLVAFPVYLYLGEHQTQPLCQAELIKRLQAEQTEVPTPISNPTAGPTRPPGPVHPAPFNVTNPLSGYVNVLKDREPLKLHCSVCALVSNSAQLLHHEAGTEIDKADCVIRMNDAPVFGFEKHVGTRTTVRVVSHSSVPSIKKVRYISKYSGLKVVAWGPNHTMRTDGKGGTYNLLSELAEENSKVIEVYMLTQQRMGYADKVFENETGKPRKTSGTWLSTDWFSMILATEMCDHIKVYGMSNGNNCKNPEDKSVRLHYYGGNAQKECDELKNMEKRKKGSLRLLTERKAFQLWAQYHNISFNFPIW</sequence>
<evidence type="ECO:0000313" key="17">
    <source>
        <dbReference type="RefSeq" id="XP_035686389.1"/>
    </source>
</evidence>
<evidence type="ECO:0000256" key="7">
    <source>
        <dbReference type="ARBA" id="ARBA00022981"/>
    </source>
</evidence>
<keyword evidence="10" id="KW-0443">Lipid metabolism</keyword>
<dbReference type="KEGG" id="bfo:118422747"/>
<evidence type="ECO:0000256" key="9">
    <source>
        <dbReference type="ARBA" id="ARBA00023034"/>
    </source>
</evidence>
<keyword evidence="5 15" id="KW-0812">Transmembrane</keyword>
<evidence type="ECO:0000256" key="1">
    <source>
        <dbReference type="ARBA" id="ARBA00004323"/>
    </source>
</evidence>
<dbReference type="InterPro" id="IPR001675">
    <property type="entry name" value="Glyco_trans_29"/>
</dbReference>
<keyword evidence="9" id="KW-0333">Golgi apparatus</keyword>
<evidence type="ECO:0000256" key="13">
    <source>
        <dbReference type="ARBA" id="ARBA00023180"/>
    </source>
</evidence>
<dbReference type="PANTHER" id="PTHR45906:SF1">
    <property type="entry name" value="ALPHA-N-ACETYL-NEURAMINYL-2,3-BETA-GALACTOSYL-1, 3-N-ACETYL-GALACTOSAMINIDE ALPHA-2,6-SIALYLTRANSFERASE-LIKE"/>
    <property type="match status" value="1"/>
</dbReference>
<evidence type="ECO:0000256" key="8">
    <source>
        <dbReference type="ARBA" id="ARBA00022989"/>
    </source>
</evidence>
<keyword evidence="11 15" id="KW-0472">Membrane</keyword>
<evidence type="ECO:0000256" key="2">
    <source>
        <dbReference type="ARBA" id="ARBA00006003"/>
    </source>
</evidence>
<feature type="transmembrane region" description="Helical" evidence="15">
    <location>
        <begin position="20"/>
        <end position="41"/>
    </location>
</feature>
<keyword evidence="16" id="KW-1185">Reference proteome</keyword>
<dbReference type="GO" id="GO:0000139">
    <property type="term" value="C:Golgi membrane"/>
    <property type="evidence" value="ECO:0007669"/>
    <property type="project" value="UniProtKB-SubCell"/>
</dbReference>
<dbReference type="Pfam" id="PF00777">
    <property type="entry name" value="Glyco_transf_29"/>
    <property type="match status" value="1"/>
</dbReference>
<dbReference type="Proteomes" id="UP000001554">
    <property type="component" value="Chromosome 1"/>
</dbReference>
<evidence type="ECO:0000313" key="16">
    <source>
        <dbReference type="Proteomes" id="UP000001554"/>
    </source>
</evidence>
<comment type="similarity">
    <text evidence="2">Belongs to the glycosyltransferase 29 family.</text>
</comment>
<comment type="subcellular location">
    <subcellularLocation>
        <location evidence="1">Golgi apparatus membrane</location>
        <topology evidence="1">Single-pass type II membrane protein</topology>
    </subcellularLocation>
</comment>
<evidence type="ECO:0000256" key="6">
    <source>
        <dbReference type="ARBA" id="ARBA00022968"/>
    </source>
</evidence>
<name>A0A9J7N1B2_BRAFL</name>
<protein>
    <submittedName>
        <fullName evidence="17">Alpha-N-acetylgalactosaminide alpha-2,6-sialyltransferase 5-like</fullName>
    </submittedName>
</protein>
<keyword evidence="4" id="KW-0808">Transferase</keyword>
<keyword evidence="7" id="KW-0730">Sialic acid</keyword>
<dbReference type="CDD" id="cd23965">
    <property type="entry name" value="GT29_ST6GALNAC3_4_5_6"/>
    <property type="match status" value="1"/>
</dbReference>
<dbReference type="GO" id="GO:0001665">
    <property type="term" value="F:alpha-N-acetylgalactosaminide alpha-2,6-sialyltransferase activity"/>
    <property type="evidence" value="ECO:0000318"/>
    <property type="project" value="GO_Central"/>
</dbReference>
<keyword evidence="3" id="KW-0328">Glycosyltransferase</keyword>
<evidence type="ECO:0000256" key="15">
    <source>
        <dbReference type="SAM" id="Phobius"/>
    </source>
</evidence>
<gene>
    <name evidence="17" type="primary">LOC118422747</name>
</gene>
<dbReference type="GO" id="GO:0001574">
    <property type="term" value="P:ganglioside biosynthetic process"/>
    <property type="evidence" value="ECO:0000318"/>
    <property type="project" value="GO_Central"/>
</dbReference>
<evidence type="ECO:0000256" key="10">
    <source>
        <dbReference type="ARBA" id="ARBA00023098"/>
    </source>
</evidence>
<dbReference type="PANTHER" id="PTHR45906">
    <property type="entry name" value="ALPHA-N-ACETYL-NEURAMINYL-2,3-BETA-GALACTOSYL-1, 3-N-ACETYL-GALACTOSAMINIDE ALPHA-2,6-SIALYLTRANSFERASE-LIKE"/>
    <property type="match status" value="1"/>
</dbReference>
<organism evidence="16 17">
    <name type="scientific">Branchiostoma floridae</name>
    <name type="common">Florida lancelet</name>
    <name type="synonym">Amphioxus</name>
    <dbReference type="NCBI Taxonomy" id="7739"/>
    <lineage>
        <taxon>Eukaryota</taxon>
        <taxon>Metazoa</taxon>
        <taxon>Chordata</taxon>
        <taxon>Cephalochordata</taxon>
        <taxon>Leptocardii</taxon>
        <taxon>Amphioxiformes</taxon>
        <taxon>Branchiostomatidae</taxon>
        <taxon>Branchiostoma</taxon>
    </lineage>
</organism>
<comment type="catalytic activity">
    <reaction evidence="14">
        <text>a ganglioside GM1b (d18:1(4E)) + CMP-N-acetyl-beta-neuraminate = a ganglioside GD1alpha (d18:1(4E)) + CMP + H(+)</text>
        <dbReference type="Rhea" id="RHEA:41968"/>
        <dbReference type="ChEBI" id="CHEBI:15378"/>
        <dbReference type="ChEBI" id="CHEBI:57812"/>
        <dbReference type="ChEBI" id="CHEBI:60377"/>
        <dbReference type="ChEBI" id="CHEBI:78568"/>
        <dbReference type="ChEBI" id="CHEBI:78569"/>
    </reaction>
    <physiologicalReaction direction="left-to-right" evidence="14">
        <dbReference type="Rhea" id="RHEA:41969"/>
    </physiologicalReaction>
</comment>
<dbReference type="Gene3D" id="3.90.1480.20">
    <property type="entry name" value="Glycosyl transferase family 29"/>
    <property type="match status" value="1"/>
</dbReference>
<dbReference type="AlphaFoldDB" id="A0A9J7N1B2"/>
<reference evidence="16" key="1">
    <citation type="journal article" date="2020" name="Nat. Ecol. Evol.">
        <title>Deeply conserved synteny resolves early events in vertebrate evolution.</title>
        <authorList>
            <person name="Simakov O."/>
            <person name="Marletaz F."/>
            <person name="Yue J.X."/>
            <person name="O'Connell B."/>
            <person name="Jenkins J."/>
            <person name="Brandt A."/>
            <person name="Calef R."/>
            <person name="Tung C.H."/>
            <person name="Huang T.K."/>
            <person name="Schmutz J."/>
            <person name="Satoh N."/>
            <person name="Yu J.K."/>
            <person name="Putnam N.H."/>
            <person name="Green R.E."/>
            <person name="Rokhsar D.S."/>
        </authorList>
    </citation>
    <scope>NUCLEOTIDE SEQUENCE [LARGE SCALE GENOMIC DNA]</scope>
    <source>
        <strain evidence="16">S238N-H82</strain>
    </source>
</reference>
<keyword evidence="8 15" id="KW-1133">Transmembrane helix</keyword>
<proteinExistence type="inferred from homology"/>
<reference evidence="17" key="2">
    <citation type="submission" date="2025-08" db="UniProtKB">
        <authorList>
            <consortium name="RefSeq"/>
        </authorList>
    </citation>
    <scope>IDENTIFICATION</scope>
    <source>
        <strain evidence="17">S238N-H82</strain>
        <tissue evidence="17">Testes</tissue>
    </source>
</reference>
<evidence type="ECO:0000256" key="14">
    <source>
        <dbReference type="ARBA" id="ARBA00043744"/>
    </source>
</evidence>
<evidence type="ECO:0000256" key="5">
    <source>
        <dbReference type="ARBA" id="ARBA00022692"/>
    </source>
</evidence>
<evidence type="ECO:0000256" key="4">
    <source>
        <dbReference type="ARBA" id="ARBA00022679"/>
    </source>
</evidence>
<evidence type="ECO:0000256" key="12">
    <source>
        <dbReference type="ARBA" id="ARBA00023157"/>
    </source>
</evidence>
<evidence type="ECO:0000256" key="3">
    <source>
        <dbReference type="ARBA" id="ARBA00022676"/>
    </source>
</evidence>
<dbReference type="InterPro" id="IPR038578">
    <property type="entry name" value="GT29-like_sf"/>
</dbReference>
<keyword evidence="13" id="KW-0325">Glycoprotein</keyword>
<dbReference type="GeneID" id="118422747"/>
<dbReference type="OrthoDB" id="10264956at2759"/>
<dbReference type="OMA" id="CVIRMNL"/>
<accession>A0A9J7N1B2</accession>
<evidence type="ECO:0000256" key="11">
    <source>
        <dbReference type="ARBA" id="ARBA00023136"/>
    </source>
</evidence>